<reference evidence="2" key="1">
    <citation type="submission" date="2005-10" db="EMBL/GenBank/DDBJ databases">
        <title>Complete sequence of Pelobacter carbinolicus DSM 2380.</title>
        <authorList>
            <person name="Copeland A."/>
            <person name="Lucas S."/>
            <person name="Lapidus A."/>
            <person name="Barry K."/>
            <person name="Detter J.C."/>
            <person name="Glavina T."/>
            <person name="Hammon N."/>
            <person name="Israni S."/>
            <person name="Pitluck S."/>
            <person name="Chertkov O."/>
            <person name="Schmutz J."/>
            <person name="Larimer F."/>
            <person name="Land M."/>
            <person name="Kyrpides N."/>
            <person name="Ivanova N."/>
            <person name="Richardson P."/>
        </authorList>
    </citation>
    <scope>NUCLEOTIDE SEQUENCE [LARGE SCALE GENOMIC DNA]</scope>
    <source>
        <strain evidence="2">DSM 2380 / NBRC 103641 / GraBd1</strain>
    </source>
</reference>
<organism evidence="1 2">
    <name type="scientific">Syntrophotalea carbinolica (strain DSM 2380 / NBRC 103641 / GraBd1)</name>
    <name type="common">Pelobacter carbinolicus</name>
    <dbReference type="NCBI Taxonomy" id="338963"/>
    <lineage>
        <taxon>Bacteria</taxon>
        <taxon>Pseudomonadati</taxon>
        <taxon>Thermodesulfobacteriota</taxon>
        <taxon>Desulfuromonadia</taxon>
        <taxon>Desulfuromonadales</taxon>
        <taxon>Syntrophotaleaceae</taxon>
        <taxon>Syntrophotalea</taxon>
    </lineage>
</organism>
<sequence length="183" mass="20554">MRGPFFWPVPCSSIPKGLLHSWITGGSYPVSLPKEGCNVENLTEEKVTKLGMAPLYVLYLVASAYVAPEKINERHVVRAMEYGLSWRTPFSEGIFELLRSHLHEFYAEFPHEYNDTFSESLREEILSIKELLTQLSGPVEMLDDYKSALCKLAAFVAAGGAFRKEISDAGMQAQVDWIAEVFG</sequence>
<evidence type="ECO:0000313" key="1">
    <source>
        <dbReference type="EMBL" id="ABA87837.2"/>
    </source>
</evidence>
<evidence type="ECO:0000313" key="2">
    <source>
        <dbReference type="Proteomes" id="UP000002534"/>
    </source>
</evidence>
<accession>Q3A714</accession>
<proteinExistence type="predicted"/>
<name>Q3A714_SYNC1</name>
<reference evidence="1 2" key="2">
    <citation type="journal article" date="2012" name="BMC Genomics">
        <title>The genome of Pelobacter carbinolicus reveals surprising metabolic capabilities and physiological features.</title>
        <authorList>
            <person name="Aklujkar M."/>
            <person name="Haveman S.A."/>
            <person name="Didonato R.Jr."/>
            <person name="Chertkov O."/>
            <person name="Han C.S."/>
            <person name="Land M.L."/>
            <person name="Brown P."/>
            <person name="Lovley D.R."/>
        </authorList>
    </citation>
    <scope>NUCLEOTIDE SEQUENCE [LARGE SCALE GENOMIC DNA]</scope>
    <source>
        <strain evidence="2">DSM 2380 / NBRC 103641 / GraBd1</strain>
    </source>
</reference>
<dbReference type="Proteomes" id="UP000002534">
    <property type="component" value="Chromosome"/>
</dbReference>
<keyword evidence="2" id="KW-1185">Reference proteome</keyword>
<dbReference type="KEGG" id="pca:Pcar_0578"/>
<protein>
    <submittedName>
        <fullName evidence="1">Uncharacterized protein</fullName>
    </submittedName>
</protein>
<dbReference type="AlphaFoldDB" id="Q3A714"/>
<gene>
    <name evidence="1" type="ordered locus">Pcar_0578</name>
</gene>
<dbReference type="EMBL" id="CP000142">
    <property type="protein sequence ID" value="ABA87837.2"/>
    <property type="molecule type" value="Genomic_DNA"/>
</dbReference>
<dbReference type="HOGENOM" id="CLU_1473873_0_0_7"/>